<sequence>MTEPTALSRPGLRVNAVTLVHTSGEIDRYDFNTAGLNIIQGVRNSSKTTTLRAIDYCLGNSDSPADALKAAVADEYVEIITELTINGNPTEIRRNLQYGHRGKVTVNGNEFPVAEFSDRILHVLGWPRINVPKGIRAATATELVPLSFRSVLRHIHRNEDSWIQFADKEQEYLRRAVISYLLGFAPTRYDNNDFALAAAERNLLQAQAAEREVHDSTDRAVAAVCENLQIPIARTQRQVDSVRADLRAELDFVHEERRRLTGEIELLLVPGRPEGTTPGYDATLASQYERATQELVQAAERIADLEQVLAAHVQSQNTVKAEISRMDRLIASVDVFGSLPVRLCPACEQKIDIHRDHPEGTCYVCTQPVTHDQRRRRGELEQRSLTAEDEDLEEAITRTRRDLGQAKTDRQQAQDRRHELAARLNTERAARLAPFMTTLEEMAARIARLQQKLTALPAVDEMIARKAAATEATAAAARRLEHHQRQADDAPRPGKTPLDRCALFAERMNEFLDRHRADVWVDGNVAISADDLTFYVGTRPWHQALGAEATVLFFLAYSRALLFLAKDMDGDCPYPGLLMLDNPFQQGIANEVVHGVLRDIAKAAEETGAQVISTQAVPVPGAMKTIKQIRMRTAYIGESPG</sequence>
<dbReference type="EMBL" id="RJVJ01000005">
    <property type="protein sequence ID" value="ROR33852.1"/>
    <property type="molecule type" value="Genomic_DNA"/>
</dbReference>
<gene>
    <name evidence="2" type="ORF">EDD39_7674</name>
</gene>
<evidence type="ECO:0000313" key="2">
    <source>
        <dbReference type="EMBL" id="ROR33852.1"/>
    </source>
</evidence>
<proteinExistence type="predicted"/>
<dbReference type="RefSeq" id="WP_123564216.1">
    <property type="nucleotide sequence ID" value="NZ_RJVJ01000005.1"/>
</dbReference>
<dbReference type="Gene3D" id="3.40.50.300">
    <property type="entry name" value="P-loop containing nucleotide triphosphate hydrolases"/>
    <property type="match status" value="1"/>
</dbReference>
<comment type="caution">
    <text evidence="2">The sequence shown here is derived from an EMBL/GenBank/DDBJ whole genome shotgun (WGS) entry which is preliminary data.</text>
</comment>
<accession>A0A8G1U8S3</accession>
<dbReference type="InterPro" id="IPR027417">
    <property type="entry name" value="P-loop_NTPase"/>
</dbReference>
<protein>
    <recommendedName>
        <fullName evidence="4">AAA domain-containing protein</fullName>
    </recommendedName>
</protein>
<feature type="coiled-coil region" evidence="1">
    <location>
        <begin position="396"/>
        <end position="430"/>
    </location>
</feature>
<dbReference type="Proteomes" id="UP000267408">
    <property type="component" value="Unassembled WGS sequence"/>
</dbReference>
<evidence type="ECO:0008006" key="4">
    <source>
        <dbReference type="Google" id="ProtNLM"/>
    </source>
</evidence>
<organism evidence="2 3">
    <name type="scientific">Kitasatospora cineracea</name>
    <dbReference type="NCBI Taxonomy" id="88074"/>
    <lineage>
        <taxon>Bacteria</taxon>
        <taxon>Bacillati</taxon>
        <taxon>Actinomycetota</taxon>
        <taxon>Actinomycetes</taxon>
        <taxon>Kitasatosporales</taxon>
        <taxon>Streptomycetaceae</taxon>
        <taxon>Kitasatospora</taxon>
    </lineage>
</organism>
<dbReference type="AlphaFoldDB" id="A0A8G1U8S3"/>
<evidence type="ECO:0000256" key="1">
    <source>
        <dbReference type="SAM" id="Coils"/>
    </source>
</evidence>
<reference evidence="2 3" key="1">
    <citation type="submission" date="2018-11" db="EMBL/GenBank/DDBJ databases">
        <title>Sequencing the genomes of 1000 actinobacteria strains.</title>
        <authorList>
            <person name="Klenk H.-P."/>
        </authorList>
    </citation>
    <scope>NUCLEOTIDE SEQUENCE [LARGE SCALE GENOMIC DNA]</scope>
    <source>
        <strain evidence="2 3">DSM 44780</strain>
    </source>
</reference>
<evidence type="ECO:0000313" key="3">
    <source>
        <dbReference type="Proteomes" id="UP000267408"/>
    </source>
</evidence>
<keyword evidence="1" id="KW-0175">Coiled coil</keyword>
<dbReference type="SUPFAM" id="SSF52540">
    <property type="entry name" value="P-loop containing nucleoside triphosphate hydrolases"/>
    <property type="match status" value="1"/>
</dbReference>
<name>A0A8G1U8S3_9ACTN</name>
<dbReference type="OrthoDB" id="975794at2"/>